<dbReference type="STRING" id="282301.A0A267ETI3"/>
<dbReference type="Pfam" id="PF06331">
    <property type="entry name" value="Tfb5"/>
    <property type="match status" value="1"/>
</dbReference>
<proteinExistence type="inferred from homology"/>
<keyword evidence="4 8" id="KW-0805">Transcription regulation</keyword>
<evidence type="ECO:0000256" key="4">
    <source>
        <dbReference type="ARBA" id="ARBA00023015"/>
    </source>
</evidence>
<evidence type="ECO:0000256" key="5">
    <source>
        <dbReference type="ARBA" id="ARBA00023163"/>
    </source>
</evidence>
<evidence type="ECO:0000256" key="7">
    <source>
        <dbReference type="ARBA" id="ARBA00023242"/>
    </source>
</evidence>
<protein>
    <recommendedName>
        <fullName evidence="8">General transcription and DNA repair factor IIH subunit TFB5</fullName>
    </recommendedName>
</protein>
<dbReference type="OrthoDB" id="354at2759"/>
<dbReference type="Gene3D" id="3.30.70.1220">
    <property type="entry name" value="TFB5-like"/>
    <property type="match status" value="1"/>
</dbReference>
<dbReference type="AlphaFoldDB" id="A0A267ETI3"/>
<dbReference type="GO" id="GO:0005675">
    <property type="term" value="C:transcription factor TFIIH holo complex"/>
    <property type="evidence" value="ECO:0007669"/>
    <property type="project" value="TreeGrafter"/>
</dbReference>
<organism evidence="9 10">
    <name type="scientific">Macrostomum lignano</name>
    <dbReference type="NCBI Taxonomy" id="282301"/>
    <lineage>
        <taxon>Eukaryota</taxon>
        <taxon>Metazoa</taxon>
        <taxon>Spiralia</taxon>
        <taxon>Lophotrochozoa</taxon>
        <taxon>Platyhelminthes</taxon>
        <taxon>Rhabditophora</taxon>
        <taxon>Macrostomorpha</taxon>
        <taxon>Macrostomida</taxon>
        <taxon>Macrostomidae</taxon>
        <taxon>Macrostomum</taxon>
    </lineage>
</organism>
<dbReference type="PANTHER" id="PTHR28580">
    <property type="entry name" value="GENERAL TRANSCRIPTION FACTOR IIH SUBUNIT 5"/>
    <property type="match status" value="1"/>
</dbReference>
<evidence type="ECO:0000256" key="3">
    <source>
        <dbReference type="ARBA" id="ARBA00022763"/>
    </source>
</evidence>
<evidence type="ECO:0000256" key="8">
    <source>
        <dbReference type="RuleBase" id="RU368032"/>
    </source>
</evidence>
<evidence type="ECO:0000256" key="1">
    <source>
        <dbReference type="ARBA" id="ARBA00004123"/>
    </source>
</evidence>
<comment type="subunit">
    <text evidence="8">Component of the 7-subunit TFIIH core complex.</text>
</comment>
<comment type="caution">
    <text evidence="9">The sequence shown here is derived from an EMBL/GenBank/DDBJ whole genome shotgun (WGS) entry which is preliminary data.</text>
</comment>
<gene>
    <name evidence="9" type="ORF">BOX15_Mlig017474g1</name>
</gene>
<keyword evidence="10" id="KW-1185">Reference proteome</keyword>
<comment type="function">
    <text evidence="8">In NER, TFIIH acts by opening DNA around the lesion to allow the excision of the damaged oligonucleotide and its replacement by a new DNA fragment. In transcription, TFIIH has an essential role in transcription initiation. When the pre-initiation complex (PIC) has been established, TFIIH is required for promoter opening and promoter escape.</text>
</comment>
<dbReference type="GO" id="GO:0006294">
    <property type="term" value="P:nucleotide-excision repair, preincision complex assembly"/>
    <property type="evidence" value="ECO:0007669"/>
    <property type="project" value="TreeGrafter"/>
</dbReference>
<keyword evidence="3 8" id="KW-0227">DNA damage</keyword>
<dbReference type="GO" id="GO:0006367">
    <property type="term" value="P:transcription initiation at RNA polymerase II promoter"/>
    <property type="evidence" value="ECO:0007669"/>
    <property type="project" value="UniProtKB-UniRule"/>
</dbReference>
<dbReference type="SMART" id="SM01395">
    <property type="entry name" value="Tbf5"/>
    <property type="match status" value="1"/>
</dbReference>
<evidence type="ECO:0000256" key="2">
    <source>
        <dbReference type="ARBA" id="ARBA00007470"/>
    </source>
</evidence>
<dbReference type="GO" id="GO:0000439">
    <property type="term" value="C:transcription factor TFIIH core complex"/>
    <property type="evidence" value="ECO:0007669"/>
    <property type="project" value="UniProtKB-UniRule"/>
</dbReference>
<name>A0A267ETI3_9PLAT</name>
<dbReference type="EMBL" id="NIVC01001709">
    <property type="protein sequence ID" value="PAA64853.1"/>
    <property type="molecule type" value="Genomic_DNA"/>
</dbReference>
<comment type="similarity">
    <text evidence="2 8">Belongs to the TFB5 family.</text>
</comment>
<comment type="subcellular location">
    <subcellularLocation>
        <location evidence="1 8">Nucleus</location>
    </subcellularLocation>
</comment>
<dbReference type="InterPro" id="IPR035935">
    <property type="entry name" value="TFB5-like_sf"/>
</dbReference>
<dbReference type="SUPFAM" id="SSF142897">
    <property type="entry name" value="TFB5-like"/>
    <property type="match status" value="1"/>
</dbReference>
<feature type="non-terminal residue" evidence="9">
    <location>
        <position position="1"/>
    </location>
</feature>
<dbReference type="InterPro" id="IPR009400">
    <property type="entry name" value="TFIIH_TTDA/Tfb5"/>
</dbReference>
<evidence type="ECO:0000313" key="9">
    <source>
        <dbReference type="EMBL" id="PAA64853.1"/>
    </source>
</evidence>
<keyword evidence="7 8" id="KW-0539">Nucleus</keyword>
<dbReference type="Proteomes" id="UP000215902">
    <property type="component" value="Unassembled WGS sequence"/>
</dbReference>
<sequence length="60" mass="6763">PAMKQLLLHLSESHALGKAFVVADLDEEHLFVETAMVDKIKEKLASEMDRISYTPSSVYE</sequence>
<dbReference type="PANTHER" id="PTHR28580:SF1">
    <property type="entry name" value="GENERAL TRANSCRIPTION FACTOR IIH SUBUNIT 5"/>
    <property type="match status" value="1"/>
</dbReference>
<reference evidence="9 10" key="1">
    <citation type="submission" date="2017-06" db="EMBL/GenBank/DDBJ databases">
        <title>A platform for efficient transgenesis in Macrostomum lignano, a flatworm model organism for stem cell research.</title>
        <authorList>
            <person name="Berezikov E."/>
        </authorList>
    </citation>
    <scope>NUCLEOTIDE SEQUENCE [LARGE SCALE GENOMIC DNA]</scope>
    <source>
        <strain evidence="9">DV1</strain>
        <tissue evidence="9">Whole organism</tissue>
    </source>
</reference>
<accession>A0A267ETI3</accession>
<evidence type="ECO:0000313" key="10">
    <source>
        <dbReference type="Proteomes" id="UP000215902"/>
    </source>
</evidence>
<keyword evidence="5 8" id="KW-0804">Transcription</keyword>
<keyword evidence="6 8" id="KW-0234">DNA repair</keyword>
<evidence type="ECO:0000256" key="6">
    <source>
        <dbReference type="ARBA" id="ARBA00023204"/>
    </source>
</evidence>